<dbReference type="Pfam" id="PF14199">
    <property type="entry name" value="DUF4317"/>
    <property type="match status" value="1"/>
</dbReference>
<comment type="caution">
    <text evidence="1">The sequence shown here is derived from an EMBL/GenBank/DDBJ whole genome shotgun (WGS) entry which is preliminary data.</text>
</comment>
<dbReference type="InterPro" id="IPR025466">
    <property type="entry name" value="DUF4317"/>
</dbReference>
<accession>A0A9D1GIC0</accession>
<evidence type="ECO:0000313" key="1">
    <source>
        <dbReference type="EMBL" id="HIT41672.1"/>
    </source>
</evidence>
<name>A0A9D1GIC0_9FIRM</name>
<evidence type="ECO:0000313" key="2">
    <source>
        <dbReference type="Proteomes" id="UP000886860"/>
    </source>
</evidence>
<gene>
    <name evidence="1" type="ORF">IAB60_06180</name>
</gene>
<sequence>MNKKEVSEIKKQFTPDNCAITRICFCYVDGEKNKKAETSDPFLSLPEEERFKYFEIFRKTLSGTIGKNLLTMDFPLDSEMPGGGQHFLLKLRGSHLEDTELLEQFYDKIIDTYDYGENYLILLIHAMYDIPGKSSDNLELFDASDEVFDYILCSICPVKLSKAGLSYDSQENCFRNRPRDWIVEMPDRGFLFPAFHDRGTDLHSFLYYSKNAEDLHEAFVESLSGCNMPMTAKDQKETFNALIEETLGETCDYQLVRNIHEHLTDMLEEKADDPEPLLLDKQQVRRLLEESGADEEKMEAFDYNFDQAAGEKTALLVSNVASTRKFEVKTPVITVQVDPDCAELVETRIIDGRRCLVIGIDDNVLVNGIAVSATEKDS</sequence>
<dbReference type="EMBL" id="DVKS01000104">
    <property type="protein sequence ID" value="HIT41672.1"/>
    <property type="molecule type" value="Genomic_DNA"/>
</dbReference>
<reference evidence="1" key="1">
    <citation type="submission" date="2020-10" db="EMBL/GenBank/DDBJ databases">
        <authorList>
            <person name="Gilroy R."/>
        </authorList>
    </citation>
    <scope>NUCLEOTIDE SEQUENCE</scope>
    <source>
        <strain evidence="1">CHK123-3438</strain>
    </source>
</reference>
<proteinExistence type="predicted"/>
<dbReference type="Proteomes" id="UP000886860">
    <property type="component" value="Unassembled WGS sequence"/>
</dbReference>
<dbReference type="AlphaFoldDB" id="A0A9D1GIC0"/>
<reference evidence="1" key="2">
    <citation type="journal article" date="2021" name="PeerJ">
        <title>Extensive microbial diversity within the chicken gut microbiome revealed by metagenomics and culture.</title>
        <authorList>
            <person name="Gilroy R."/>
            <person name="Ravi A."/>
            <person name="Getino M."/>
            <person name="Pursley I."/>
            <person name="Horton D.L."/>
            <person name="Alikhan N.F."/>
            <person name="Baker D."/>
            <person name="Gharbi K."/>
            <person name="Hall N."/>
            <person name="Watson M."/>
            <person name="Adriaenssens E.M."/>
            <person name="Foster-Nyarko E."/>
            <person name="Jarju S."/>
            <person name="Secka A."/>
            <person name="Antonio M."/>
            <person name="Oren A."/>
            <person name="Chaudhuri R.R."/>
            <person name="La Ragione R."/>
            <person name="Hildebrand F."/>
            <person name="Pallen M.J."/>
        </authorList>
    </citation>
    <scope>NUCLEOTIDE SEQUENCE</scope>
    <source>
        <strain evidence="1">CHK123-3438</strain>
    </source>
</reference>
<protein>
    <submittedName>
        <fullName evidence="1">DUF4317 domain-containing protein</fullName>
    </submittedName>
</protein>
<organism evidence="1 2">
    <name type="scientific">Candidatus Caccovicinus merdipullorum</name>
    <dbReference type="NCBI Taxonomy" id="2840724"/>
    <lineage>
        <taxon>Bacteria</taxon>
        <taxon>Bacillati</taxon>
        <taxon>Bacillota</taxon>
        <taxon>Clostridia</taxon>
        <taxon>Eubacteriales</taxon>
        <taxon>Candidatus Caccovicinus</taxon>
    </lineage>
</organism>